<dbReference type="EMBL" id="JBJURJ010000015">
    <property type="protein sequence ID" value="MFM9330800.1"/>
    <property type="molecule type" value="Genomic_DNA"/>
</dbReference>
<gene>
    <name evidence="1" type="ORF">ACI1P1_21150</name>
</gene>
<keyword evidence="2" id="KW-1185">Reference proteome</keyword>
<evidence type="ECO:0000313" key="1">
    <source>
        <dbReference type="EMBL" id="MFM9330800.1"/>
    </source>
</evidence>
<dbReference type="Proteomes" id="UP001631969">
    <property type="component" value="Unassembled WGS sequence"/>
</dbReference>
<sequence>MLRNMSLRLKLILSFAIILSVPGLIIGYISYETAKSRLAAQLIRSADENVTLLNQVIESEISARIKDLDYLSGLVDKEHLQGSGQGARAFLEEYIKLHPEINTIFIGTPNKQFLNAPKVELGADFDPTARPWYQAAAKDSAKVAIAAPYVSKTTGDFVISLSKVLRDGSGTIGAEIKLANLEAITKQVAIGQRGFAVLLDQQRKAIVHAEFEAGGDLAGTWVDQVFGSDSGEAEYDDGSGLKRLRYATNALTGWKIGGVIEQAEEAEQAAPILNKMLIVLAVAFLVFGALAMTIVWLIIKPVRELGAAAARISEGDLTHRAEIHGKDEIGRLGNSFNAMADSLRHLLTEVQDVSMQVAASSQELTASAEQTSKATEQIAESIQEVAEGATRQVENVGKGADSIRMMDQGIHRIAEGAEAVSQSAGEASKHSNEGLAVMEETIRQMMRVEQEVNGLKQVMGQLGERSAAIGEIAAVMTDIAQQTNILSINASIEAARAGEHGRGFAVVAQEVKKLADQSRKSAEEISEKIGTVRKDTDTAVQATGVVVEGVSRGSESIRHAGELFETIRGMLGQVAEQSTTMNETVGMIADESANAVEAIAQISETTAATADNTHDVSSATQEQLASMEEIASSSSALSKLAEDMQELMSRFKI</sequence>
<name>A0ACC7P311_9BACL</name>
<accession>A0ACC7P311</accession>
<protein>
    <submittedName>
        <fullName evidence="1">Methyl-accepting chemotaxis protein</fullName>
    </submittedName>
</protein>
<comment type="caution">
    <text evidence="1">The sequence shown here is derived from an EMBL/GenBank/DDBJ whole genome shotgun (WGS) entry which is preliminary data.</text>
</comment>
<organism evidence="1 2">
    <name type="scientific">Paenibacillus mesotrionivorans</name>
    <dbReference type="NCBI Taxonomy" id="3160968"/>
    <lineage>
        <taxon>Bacteria</taxon>
        <taxon>Bacillati</taxon>
        <taxon>Bacillota</taxon>
        <taxon>Bacilli</taxon>
        <taxon>Bacillales</taxon>
        <taxon>Paenibacillaceae</taxon>
        <taxon>Paenibacillus</taxon>
    </lineage>
</organism>
<evidence type="ECO:0000313" key="2">
    <source>
        <dbReference type="Proteomes" id="UP001631969"/>
    </source>
</evidence>
<proteinExistence type="predicted"/>
<reference evidence="1" key="1">
    <citation type="submission" date="2024-12" db="EMBL/GenBank/DDBJ databases">
        <authorList>
            <person name="Wu N."/>
        </authorList>
    </citation>
    <scope>NUCLEOTIDE SEQUENCE</scope>
    <source>
        <strain evidence="1">P15</strain>
    </source>
</reference>